<keyword evidence="2" id="KW-1185">Reference proteome</keyword>
<protein>
    <submittedName>
        <fullName evidence="1">Uncharacterized protein</fullName>
    </submittedName>
</protein>
<evidence type="ECO:0000313" key="1">
    <source>
        <dbReference type="EMBL" id="KAK8959328.1"/>
    </source>
</evidence>
<organism evidence="1 2">
    <name type="scientific">Platanthera guangdongensis</name>
    <dbReference type="NCBI Taxonomy" id="2320717"/>
    <lineage>
        <taxon>Eukaryota</taxon>
        <taxon>Viridiplantae</taxon>
        <taxon>Streptophyta</taxon>
        <taxon>Embryophyta</taxon>
        <taxon>Tracheophyta</taxon>
        <taxon>Spermatophyta</taxon>
        <taxon>Magnoliopsida</taxon>
        <taxon>Liliopsida</taxon>
        <taxon>Asparagales</taxon>
        <taxon>Orchidaceae</taxon>
        <taxon>Orchidoideae</taxon>
        <taxon>Orchideae</taxon>
        <taxon>Orchidinae</taxon>
        <taxon>Platanthera</taxon>
    </lineage>
</organism>
<proteinExistence type="predicted"/>
<dbReference type="EMBL" id="JBBWWR010000012">
    <property type="protein sequence ID" value="KAK8959328.1"/>
    <property type="molecule type" value="Genomic_DNA"/>
</dbReference>
<dbReference type="Proteomes" id="UP001412067">
    <property type="component" value="Unassembled WGS sequence"/>
</dbReference>
<accession>A0ABR2M5L6</accession>
<sequence length="151" mass="17229">MQGFLDVSSRSLLHATIARTKSRSNSALLFTFSTYSPVFSRTLETKCSWFSNLLPAIDKQQESMKPTTDHKESEPSTKIHDFVLGPEEHAFAHNIRMTILNLHGWNVDDVVQALQSIYHCNEMQLTSNIVDRLLQKFGNDWKPALGFFPMV</sequence>
<reference evidence="1 2" key="1">
    <citation type="journal article" date="2022" name="Nat. Plants">
        <title>Genomes of leafy and leafless Platanthera orchids illuminate the evolution of mycoheterotrophy.</title>
        <authorList>
            <person name="Li M.H."/>
            <person name="Liu K.W."/>
            <person name="Li Z."/>
            <person name="Lu H.C."/>
            <person name="Ye Q.L."/>
            <person name="Zhang D."/>
            <person name="Wang J.Y."/>
            <person name="Li Y.F."/>
            <person name="Zhong Z.M."/>
            <person name="Liu X."/>
            <person name="Yu X."/>
            <person name="Liu D.K."/>
            <person name="Tu X.D."/>
            <person name="Liu B."/>
            <person name="Hao Y."/>
            <person name="Liao X.Y."/>
            <person name="Jiang Y.T."/>
            <person name="Sun W.H."/>
            <person name="Chen J."/>
            <person name="Chen Y.Q."/>
            <person name="Ai Y."/>
            <person name="Zhai J.W."/>
            <person name="Wu S.S."/>
            <person name="Zhou Z."/>
            <person name="Hsiao Y.Y."/>
            <person name="Wu W.L."/>
            <person name="Chen Y.Y."/>
            <person name="Lin Y.F."/>
            <person name="Hsu J.L."/>
            <person name="Li C.Y."/>
            <person name="Wang Z.W."/>
            <person name="Zhao X."/>
            <person name="Zhong W.Y."/>
            <person name="Ma X.K."/>
            <person name="Ma L."/>
            <person name="Huang J."/>
            <person name="Chen G.Z."/>
            <person name="Huang M.Z."/>
            <person name="Huang L."/>
            <person name="Peng D.H."/>
            <person name="Luo Y.B."/>
            <person name="Zou S.Q."/>
            <person name="Chen S.P."/>
            <person name="Lan S."/>
            <person name="Tsai W.C."/>
            <person name="Van de Peer Y."/>
            <person name="Liu Z.J."/>
        </authorList>
    </citation>
    <scope>NUCLEOTIDE SEQUENCE [LARGE SCALE GENOMIC DNA]</scope>
    <source>
        <strain evidence="1">Lor288</strain>
    </source>
</reference>
<evidence type="ECO:0000313" key="2">
    <source>
        <dbReference type="Proteomes" id="UP001412067"/>
    </source>
</evidence>
<comment type="caution">
    <text evidence="1">The sequence shown here is derived from an EMBL/GenBank/DDBJ whole genome shotgun (WGS) entry which is preliminary data.</text>
</comment>
<gene>
    <name evidence="1" type="ORF">KSP40_PGU018511</name>
</gene>
<name>A0ABR2M5L6_9ASPA</name>